<sequence>MLSLGEELNLRELCGEEKSTENVLIYKNIKRKVPWVEKYRPKKLKDIIHQTEIIEILNKVVTTGKLQHMILYGPAGSGKTSVALAIAKELFGSATDRVFELNASDSRGINIVRTQIMNFAKLAVGTNDPNCKLLPYKMIILDEADAMTTEAQDALKKIIEDYSHVTRFCFICNYIDKILEPIKSRCVPLRFKSIGNESMITRLMYIADKEKLKIKKNIIKKIADISKGDMRAAIMTLQNLKYTNQLTKISIDDVCDISGCVPNSVVNTFTKICFSHNKNFSEIINSAKYIKSLGYPIDNIIEKLQHNIIYNEKLSDINKAMISMHFSKIKKRLIHNGNDYLQLLSVAMYIKNVIIQLI</sequence>
<dbReference type="PANTHER" id="PTHR11669:SF20">
    <property type="entry name" value="REPLICATION FACTOR C SUBUNIT 4"/>
    <property type="match status" value="1"/>
</dbReference>
<dbReference type="SUPFAM" id="SSF52540">
    <property type="entry name" value="P-loop containing nucleoside triphosphate hydrolases"/>
    <property type="match status" value="1"/>
</dbReference>
<dbReference type="InterPro" id="IPR013748">
    <property type="entry name" value="Rep_factorC_C"/>
</dbReference>
<dbReference type="SUPFAM" id="SSF48019">
    <property type="entry name" value="post-AAA+ oligomerization domain-like"/>
    <property type="match status" value="1"/>
</dbReference>
<dbReference type="InterPro" id="IPR003959">
    <property type="entry name" value="ATPase_AAA_core"/>
</dbReference>
<evidence type="ECO:0000313" key="7">
    <source>
        <dbReference type="EMBL" id="QBK89032.1"/>
    </source>
</evidence>
<dbReference type="GO" id="GO:0005524">
    <property type="term" value="F:ATP binding"/>
    <property type="evidence" value="ECO:0007669"/>
    <property type="project" value="UniProtKB-KW"/>
</dbReference>
<dbReference type="Pfam" id="PF00004">
    <property type="entry name" value="AAA"/>
    <property type="match status" value="1"/>
</dbReference>
<dbReference type="Gene3D" id="1.20.272.10">
    <property type="match status" value="1"/>
</dbReference>
<protein>
    <submittedName>
        <fullName evidence="7">Replication factor C protein</fullName>
    </submittedName>
</protein>
<evidence type="ECO:0000259" key="6">
    <source>
        <dbReference type="SMART" id="SM00382"/>
    </source>
</evidence>
<dbReference type="InterPro" id="IPR027417">
    <property type="entry name" value="P-loop_NTPase"/>
</dbReference>
<dbReference type="EMBL" id="MK500407">
    <property type="protein sequence ID" value="QBK89032.1"/>
    <property type="molecule type" value="Genomic_DNA"/>
</dbReference>
<dbReference type="SMART" id="SM00382">
    <property type="entry name" value="AAA"/>
    <property type="match status" value="1"/>
</dbReference>
<proteinExistence type="inferred from homology"/>
<evidence type="ECO:0000256" key="1">
    <source>
        <dbReference type="ARBA" id="ARBA00009668"/>
    </source>
</evidence>
<organism evidence="7">
    <name type="scientific">Mimivirus LCMiAC02</name>
    <dbReference type="NCBI Taxonomy" id="2506609"/>
    <lineage>
        <taxon>Viruses</taxon>
        <taxon>Varidnaviria</taxon>
        <taxon>Bamfordvirae</taxon>
        <taxon>Nucleocytoviricota</taxon>
        <taxon>Megaviricetes</taxon>
        <taxon>Imitervirales</taxon>
        <taxon>Mimiviridae</taxon>
        <taxon>Klosneuvirinae</taxon>
    </lineage>
</organism>
<gene>
    <name evidence="7" type="ORF">LCMiAC02_01250</name>
</gene>
<dbReference type="Pfam" id="PF08542">
    <property type="entry name" value="Rep_fac_C"/>
    <property type="match status" value="1"/>
</dbReference>
<keyword evidence="4" id="KW-0067">ATP-binding</keyword>
<feature type="domain" description="AAA+ ATPase" evidence="6">
    <location>
        <begin position="65"/>
        <end position="193"/>
    </location>
</feature>
<dbReference type="Pfam" id="PF21960">
    <property type="entry name" value="RCF1-5-like_lid"/>
    <property type="match status" value="1"/>
</dbReference>
<dbReference type="Gene3D" id="1.10.8.60">
    <property type="match status" value="1"/>
</dbReference>
<reference evidence="7" key="1">
    <citation type="journal article" date="2019" name="MBio">
        <title>Virus Genomes from Deep Sea Sediments Expand the Ocean Megavirome and Support Independent Origins of Viral Gigantism.</title>
        <authorList>
            <person name="Backstrom D."/>
            <person name="Yutin N."/>
            <person name="Jorgensen S.L."/>
            <person name="Dharamshi J."/>
            <person name="Homa F."/>
            <person name="Zaremba-Niedwiedzka K."/>
            <person name="Spang A."/>
            <person name="Wolf Y.I."/>
            <person name="Koonin E.V."/>
            <person name="Ettema T.J."/>
        </authorList>
    </citation>
    <scope>NUCLEOTIDE SEQUENCE</scope>
</reference>
<dbReference type="GO" id="GO:0006281">
    <property type="term" value="P:DNA repair"/>
    <property type="evidence" value="ECO:0007669"/>
    <property type="project" value="TreeGrafter"/>
</dbReference>
<keyword evidence="2" id="KW-0235">DNA replication</keyword>
<dbReference type="InterPro" id="IPR008921">
    <property type="entry name" value="DNA_pol3_clamp-load_cplx_C"/>
</dbReference>
<comment type="similarity">
    <text evidence="1">Belongs to the activator 1 small subunits family. RfcS subfamily.</text>
</comment>
<dbReference type="FunFam" id="3.40.50.300:FF:000952">
    <property type="entry name" value="Replication factor C subunit 2"/>
    <property type="match status" value="1"/>
</dbReference>
<evidence type="ECO:0000256" key="2">
    <source>
        <dbReference type="ARBA" id="ARBA00022705"/>
    </source>
</evidence>
<evidence type="ECO:0000256" key="4">
    <source>
        <dbReference type="ARBA" id="ARBA00022840"/>
    </source>
</evidence>
<dbReference type="Gene3D" id="3.40.50.300">
    <property type="entry name" value="P-loop containing nucleotide triphosphate hydrolases"/>
    <property type="match status" value="1"/>
</dbReference>
<dbReference type="InterPro" id="IPR003593">
    <property type="entry name" value="AAA+_ATPase"/>
</dbReference>
<dbReference type="GO" id="GO:0003689">
    <property type="term" value="F:DNA clamp loader activity"/>
    <property type="evidence" value="ECO:0007669"/>
    <property type="project" value="TreeGrafter"/>
</dbReference>
<dbReference type="PANTHER" id="PTHR11669">
    <property type="entry name" value="REPLICATION FACTOR C / DNA POLYMERASE III GAMMA-TAU SUBUNIT"/>
    <property type="match status" value="1"/>
</dbReference>
<evidence type="ECO:0000256" key="3">
    <source>
        <dbReference type="ARBA" id="ARBA00022741"/>
    </source>
</evidence>
<evidence type="ECO:0000256" key="5">
    <source>
        <dbReference type="ARBA" id="ARBA00058986"/>
    </source>
</evidence>
<dbReference type="CDD" id="cd00009">
    <property type="entry name" value="AAA"/>
    <property type="match status" value="1"/>
</dbReference>
<name>A0A481Z0J6_9VIRU</name>
<accession>A0A481Z0J6</accession>
<dbReference type="GO" id="GO:0003677">
    <property type="term" value="F:DNA binding"/>
    <property type="evidence" value="ECO:0007669"/>
    <property type="project" value="InterPro"/>
</dbReference>
<dbReference type="InterPro" id="IPR050238">
    <property type="entry name" value="DNA_Rep/Repair_Clamp_Loader"/>
</dbReference>
<comment type="function">
    <text evidence="5">Part of the RFC clamp loader complex which loads the PCNA sliding clamp onto DNA.</text>
</comment>
<dbReference type="GO" id="GO:0006261">
    <property type="term" value="P:DNA-templated DNA replication"/>
    <property type="evidence" value="ECO:0007669"/>
    <property type="project" value="TreeGrafter"/>
</dbReference>
<keyword evidence="3" id="KW-0547">Nucleotide-binding</keyword>